<evidence type="ECO:0000313" key="10">
    <source>
        <dbReference type="EnsemblPlants" id="OPUNC01G43370.1"/>
    </source>
</evidence>
<proteinExistence type="inferred from homology"/>
<keyword evidence="6" id="KW-0472">Membrane</keyword>
<evidence type="ECO:0000256" key="6">
    <source>
        <dbReference type="ARBA" id="ARBA00022989"/>
    </source>
</evidence>
<dbReference type="HOGENOM" id="CLU_001570_26_9_1"/>
<evidence type="ECO:0000256" key="3">
    <source>
        <dbReference type="ARBA" id="ARBA00022617"/>
    </source>
</evidence>
<dbReference type="InterPro" id="IPR001128">
    <property type="entry name" value="Cyt_P450"/>
</dbReference>
<dbReference type="PANTHER" id="PTHR47955">
    <property type="entry name" value="CYTOCHROME P450 FAMILY 71 PROTEIN"/>
    <property type="match status" value="1"/>
</dbReference>
<keyword evidence="8" id="KW-0408">Iron</keyword>
<dbReference type="GO" id="GO:0020037">
    <property type="term" value="F:heme binding"/>
    <property type="evidence" value="ECO:0007669"/>
    <property type="project" value="InterPro"/>
</dbReference>
<accession>A0A0E0JTT7</accession>
<keyword evidence="6" id="KW-1133">Transmembrane helix</keyword>
<keyword evidence="7" id="KW-0560">Oxidoreductase</keyword>
<dbReference type="InterPro" id="IPR002401">
    <property type="entry name" value="Cyt_P450_E_grp-I"/>
</dbReference>
<dbReference type="eggNOG" id="KOG0156">
    <property type="taxonomic scope" value="Eukaryota"/>
</dbReference>
<name>A0A0E0JTT7_ORYPU</name>
<evidence type="ECO:0000256" key="8">
    <source>
        <dbReference type="ARBA" id="ARBA00023004"/>
    </source>
</evidence>
<dbReference type="Gene3D" id="1.10.630.10">
    <property type="entry name" value="Cytochrome P450"/>
    <property type="match status" value="1"/>
</dbReference>
<sequence length="164" mass="18046">MTAFFSRENTNLPPGPWPLPVIGSMHCLLGSLPHHALRRLAGRYGPVMLLRVGHVLMLVLSSPEAAREVMKTHDAVFASRPLTPTMDIITYGGKGVALSPYGQRWKELRKICAVELLSPRRVRSFSRVREAEAARLVRAVAASPTWPLVNVSEHVAAMMNAQSS</sequence>
<dbReference type="STRING" id="4537.A0A0E0JTT7"/>
<evidence type="ECO:0000313" key="11">
    <source>
        <dbReference type="Proteomes" id="UP000026962"/>
    </source>
</evidence>
<keyword evidence="9" id="KW-0503">Monooxygenase</keyword>
<keyword evidence="4" id="KW-0812">Transmembrane</keyword>
<dbReference type="GO" id="GO:0016705">
    <property type="term" value="F:oxidoreductase activity, acting on paired donors, with incorporation or reduction of molecular oxygen"/>
    <property type="evidence" value="ECO:0007669"/>
    <property type="project" value="InterPro"/>
</dbReference>
<evidence type="ECO:0000256" key="4">
    <source>
        <dbReference type="ARBA" id="ARBA00022692"/>
    </source>
</evidence>
<dbReference type="AlphaFoldDB" id="A0A0E0JTT7"/>
<evidence type="ECO:0000256" key="1">
    <source>
        <dbReference type="ARBA" id="ARBA00001971"/>
    </source>
</evidence>
<protein>
    <recommendedName>
        <fullName evidence="12">Cytochrome P450</fullName>
    </recommendedName>
</protein>
<organism evidence="10">
    <name type="scientific">Oryza punctata</name>
    <name type="common">Red rice</name>
    <dbReference type="NCBI Taxonomy" id="4537"/>
    <lineage>
        <taxon>Eukaryota</taxon>
        <taxon>Viridiplantae</taxon>
        <taxon>Streptophyta</taxon>
        <taxon>Embryophyta</taxon>
        <taxon>Tracheophyta</taxon>
        <taxon>Spermatophyta</taxon>
        <taxon>Magnoliopsida</taxon>
        <taxon>Liliopsida</taxon>
        <taxon>Poales</taxon>
        <taxon>Poaceae</taxon>
        <taxon>BOP clade</taxon>
        <taxon>Oryzoideae</taxon>
        <taxon>Oryzeae</taxon>
        <taxon>Oryzinae</taxon>
        <taxon>Oryza</taxon>
    </lineage>
</organism>
<evidence type="ECO:0008006" key="12">
    <source>
        <dbReference type="Google" id="ProtNLM"/>
    </source>
</evidence>
<dbReference type="OMA" id="MRTHDAS"/>
<dbReference type="PANTHER" id="PTHR47955:SF19">
    <property type="entry name" value="CYTOCHROME P450 71A9-LIKE ISOFORM X1"/>
    <property type="match status" value="1"/>
</dbReference>
<comment type="similarity">
    <text evidence="2">Belongs to the cytochrome P450 family.</text>
</comment>
<dbReference type="Gramene" id="OPUNC01G43370.1">
    <property type="protein sequence ID" value="OPUNC01G43370.1"/>
    <property type="gene ID" value="OPUNC01G43370"/>
</dbReference>
<dbReference type="InterPro" id="IPR036396">
    <property type="entry name" value="Cyt_P450_sf"/>
</dbReference>
<dbReference type="Pfam" id="PF00067">
    <property type="entry name" value="p450"/>
    <property type="match status" value="1"/>
</dbReference>
<evidence type="ECO:0000256" key="7">
    <source>
        <dbReference type="ARBA" id="ARBA00023002"/>
    </source>
</evidence>
<keyword evidence="11" id="KW-1185">Reference proteome</keyword>
<keyword evidence="3" id="KW-0349">Heme</keyword>
<comment type="cofactor">
    <cofactor evidence="1">
        <name>heme</name>
        <dbReference type="ChEBI" id="CHEBI:30413"/>
    </cofactor>
</comment>
<dbReference type="GO" id="GO:0004497">
    <property type="term" value="F:monooxygenase activity"/>
    <property type="evidence" value="ECO:0007669"/>
    <property type="project" value="UniProtKB-KW"/>
</dbReference>
<dbReference type="EnsemblPlants" id="OPUNC01G43370.1">
    <property type="protein sequence ID" value="OPUNC01G43370.1"/>
    <property type="gene ID" value="OPUNC01G43370"/>
</dbReference>
<keyword evidence="5" id="KW-0479">Metal-binding</keyword>
<dbReference type="GO" id="GO:0005506">
    <property type="term" value="F:iron ion binding"/>
    <property type="evidence" value="ECO:0007669"/>
    <property type="project" value="InterPro"/>
</dbReference>
<evidence type="ECO:0000256" key="9">
    <source>
        <dbReference type="ARBA" id="ARBA00023033"/>
    </source>
</evidence>
<reference evidence="10" key="2">
    <citation type="submission" date="2018-05" db="EMBL/GenBank/DDBJ databases">
        <title>OpunRS2 (Oryza punctata Reference Sequence Version 2).</title>
        <authorList>
            <person name="Zhang J."/>
            <person name="Kudrna D."/>
            <person name="Lee S."/>
            <person name="Talag J."/>
            <person name="Welchert J."/>
            <person name="Wing R.A."/>
        </authorList>
    </citation>
    <scope>NUCLEOTIDE SEQUENCE [LARGE SCALE GENOMIC DNA]</scope>
</reference>
<evidence type="ECO:0000256" key="5">
    <source>
        <dbReference type="ARBA" id="ARBA00022723"/>
    </source>
</evidence>
<dbReference type="PRINTS" id="PR00463">
    <property type="entry name" value="EP450I"/>
</dbReference>
<dbReference type="Proteomes" id="UP000026962">
    <property type="component" value="Chromosome 1"/>
</dbReference>
<dbReference type="SUPFAM" id="SSF48264">
    <property type="entry name" value="Cytochrome P450"/>
    <property type="match status" value="1"/>
</dbReference>
<reference evidence="10" key="1">
    <citation type="submission" date="2015-04" db="UniProtKB">
        <authorList>
            <consortium name="EnsemblPlants"/>
        </authorList>
    </citation>
    <scope>IDENTIFICATION</scope>
</reference>
<evidence type="ECO:0000256" key="2">
    <source>
        <dbReference type="ARBA" id="ARBA00010617"/>
    </source>
</evidence>